<evidence type="ECO:0000256" key="2">
    <source>
        <dbReference type="ARBA" id="ARBA00022598"/>
    </source>
</evidence>
<dbReference type="Gene3D" id="3.30.590.10">
    <property type="entry name" value="Glutamine synthetase/guanido kinase, catalytic domain"/>
    <property type="match status" value="2"/>
</dbReference>
<dbReference type="PANTHER" id="PTHR43785:SF12">
    <property type="entry name" value="TYPE-1 GLUTAMINE SYNTHETASE 2"/>
    <property type="match status" value="1"/>
</dbReference>
<evidence type="ECO:0000256" key="7">
    <source>
        <dbReference type="SAM" id="MobiDB-lite"/>
    </source>
</evidence>
<feature type="compositionally biased region" description="Gly residues" evidence="7">
    <location>
        <begin position="342"/>
        <end position="359"/>
    </location>
</feature>
<evidence type="ECO:0000256" key="4">
    <source>
        <dbReference type="ARBA" id="ARBA00022840"/>
    </source>
</evidence>
<dbReference type="PROSITE" id="PS51987">
    <property type="entry name" value="GS_CATALYTIC"/>
    <property type="match status" value="1"/>
</dbReference>
<evidence type="ECO:0000313" key="10">
    <source>
        <dbReference type="EMBL" id="MDI5963134.1"/>
    </source>
</evidence>
<dbReference type="SUPFAM" id="SSF55931">
    <property type="entry name" value="Glutamine synthetase/guanido kinase"/>
    <property type="match status" value="2"/>
</dbReference>
<comment type="similarity">
    <text evidence="1 5 6">Belongs to the glutamine synthetase family.</text>
</comment>
<evidence type="ECO:0000259" key="8">
    <source>
        <dbReference type="PROSITE" id="PS51986"/>
    </source>
</evidence>
<organism evidence="10 11">
    <name type="scientific">Streptantibioticus silvisoli</name>
    <dbReference type="NCBI Taxonomy" id="2705255"/>
    <lineage>
        <taxon>Bacteria</taxon>
        <taxon>Bacillati</taxon>
        <taxon>Actinomycetota</taxon>
        <taxon>Actinomycetes</taxon>
        <taxon>Kitasatosporales</taxon>
        <taxon>Streptomycetaceae</taxon>
        <taxon>Streptantibioticus</taxon>
    </lineage>
</organism>
<dbReference type="RefSeq" id="WP_271322195.1">
    <property type="nucleotide sequence ID" value="NZ_JAAGKO020000011.1"/>
</dbReference>
<dbReference type="InterPro" id="IPR036651">
    <property type="entry name" value="Gln_synt_N_sf"/>
</dbReference>
<gene>
    <name evidence="10" type="ORF">POF43_010510</name>
</gene>
<sequence>MATGDRDRTRPPDADRETYAAARRAAARLTALEVTAVALTVTDTAGVVRVKAVPVDRLADAAVRGVGISPVFDVFTSADAITATADLGGPDGDLRLVPDLGRLTVLAAQPGWAWAPADRFDQLGTPHPGCLRHFLRRTTAAAHARGLRVAMGYETEWVALRPGPDGHHVPAFDGPAYGMSRLVAASDYLRDIVSALRAQDVAVRQVHPEYAPGQFEVSTAPADPLAAADDVVLVRETVRAVSHAHGLTAAFAPAIVAGQVGNGCHLHFSLTAAPAGRAGPQAVGAPAGADEAATGEVTPGAGGEVAPGEVAPGSGNEVAPGTGDEVAPGESGTAGAVASGAAGPGEAPGGELLRGGAGPHGLTPEGEAFLAGVLDALPALLAVGAPSPASYLRLGPSRWAGAYQCWGLENREAALRLVSGPPGEPGGAHAEVKCCDAAANPYLLAGAVLAAGLAGLEAAARLPAPVRGDPAVNAPGTPRLPRTLTEAADHLAAHDVLRAAFGPVLHDAVLAVRRAEEEALAGRSPQDVVAATLRRY</sequence>
<keyword evidence="2 10" id="KW-0436">Ligase</keyword>
<dbReference type="PROSITE" id="PS51986">
    <property type="entry name" value="GS_BETA_GRASP"/>
    <property type="match status" value="1"/>
</dbReference>
<evidence type="ECO:0000313" key="11">
    <source>
        <dbReference type="Proteomes" id="UP001156398"/>
    </source>
</evidence>
<dbReference type="SUPFAM" id="SSF54368">
    <property type="entry name" value="Glutamine synthetase, N-terminal domain"/>
    <property type="match status" value="1"/>
</dbReference>
<feature type="domain" description="GS catalytic" evidence="9">
    <location>
        <begin position="131"/>
        <end position="536"/>
    </location>
</feature>
<dbReference type="InterPro" id="IPR014746">
    <property type="entry name" value="Gln_synth/guanido_kin_cat_dom"/>
</dbReference>
<dbReference type="Proteomes" id="UP001156398">
    <property type="component" value="Unassembled WGS sequence"/>
</dbReference>
<proteinExistence type="inferred from homology"/>
<dbReference type="SMART" id="SM01230">
    <property type="entry name" value="Gln-synt_C"/>
    <property type="match status" value="1"/>
</dbReference>
<evidence type="ECO:0000259" key="9">
    <source>
        <dbReference type="PROSITE" id="PS51987"/>
    </source>
</evidence>
<dbReference type="EMBL" id="JAAGKO020000011">
    <property type="protein sequence ID" value="MDI5963134.1"/>
    <property type="molecule type" value="Genomic_DNA"/>
</dbReference>
<comment type="caution">
    <text evidence="10">The sequence shown here is derived from an EMBL/GenBank/DDBJ whole genome shotgun (WGS) entry which is preliminary data.</text>
</comment>
<protein>
    <submittedName>
        <fullName evidence="10">Glutamine synthetase family protein</fullName>
        <ecNumber evidence="10">6.3.1.-</ecNumber>
    </submittedName>
</protein>
<keyword evidence="11" id="KW-1185">Reference proteome</keyword>
<evidence type="ECO:0000256" key="3">
    <source>
        <dbReference type="ARBA" id="ARBA00022741"/>
    </source>
</evidence>
<name>A0ABT6VXB6_9ACTN</name>
<reference evidence="10 11" key="1">
    <citation type="submission" date="2023-05" db="EMBL/GenBank/DDBJ databases">
        <title>Streptantibioticus silvisoli sp. nov., acidotolerant actinomycetes 1 from pine litter.</title>
        <authorList>
            <person name="Swiecimska M."/>
            <person name="Golinska P."/>
            <person name="Sangal V."/>
            <person name="Wachnowicz B."/>
            <person name="Goodfellow M."/>
        </authorList>
    </citation>
    <scope>NUCLEOTIDE SEQUENCE [LARGE SCALE GENOMIC DNA]</scope>
    <source>
        <strain evidence="10 11">SL54</strain>
    </source>
</reference>
<dbReference type="Pfam" id="PF00120">
    <property type="entry name" value="Gln-synt_C"/>
    <property type="match status" value="2"/>
</dbReference>
<dbReference type="GO" id="GO:0016874">
    <property type="term" value="F:ligase activity"/>
    <property type="evidence" value="ECO:0007669"/>
    <property type="project" value="UniProtKB-KW"/>
</dbReference>
<evidence type="ECO:0000256" key="1">
    <source>
        <dbReference type="ARBA" id="ARBA00009897"/>
    </source>
</evidence>
<feature type="domain" description="GS beta-grasp" evidence="8">
    <location>
        <begin position="32"/>
        <end position="124"/>
    </location>
</feature>
<dbReference type="EC" id="6.3.1.-" evidence="10"/>
<dbReference type="Pfam" id="PF16952">
    <property type="entry name" value="Gln-synt_N_2"/>
    <property type="match status" value="1"/>
</dbReference>
<dbReference type="Gene3D" id="3.10.20.70">
    <property type="entry name" value="Glutamine synthetase, N-terminal domain"/>
    <property type="match status" value="1"/>
</dbReference>
<dbReference type="InterPro" id="IPR008147">
    <property type="entry name" value="Gln_synt_N"/>
</dbReference>
<evidence type="ECO:0000256" key="5">
    <source>
        <dbReference type="PROSITE-ProRule" id="PRU01330"/>
    </source>
</evidence>
<accession>A0ABT6VXB6</accession>
<feature type="region of interest" description="Disordered" evidence="7">
    <location>
        <begin position="277"/>
        <end position="360"/>
    </location>
</feature>
<keyword evidence="3" id="KW-0547">Nucleotide-binding</keyword>
<keyword evidence="4" id="KW-0067">ATP-binding</keyword>
<evidence type="ECO:0000256" key="6">
    <source>
        <dbReference type="RuleBase" id="RU000384"/>
    </source>
</evidence>
<feature type="compositionally biased region" description="Low complexity" evidence="7">
    <location>
        <begin position="277"/>
        <end position="295"/>
    </location>
</feature>
<dbReference type="PANTHER" id="PTHR43785">
    <property type="entry name" value="GAMMA-GLUTAMYLPUTRESCINE SYNTHETASE"/>
    <property type="match status" value="1"/>
</dbReference>
<feature type="compositionally biased region" description="Low complexity" evidence="7">
    <location>
        <begin position="329"/>
        <end position="341"/>
    </location>
</feature>
<dbReference type="InterPro" id="IPR008146">
    <property type="entry name" value="Gln_synth_cat_dom"/>
</dbReference>